<evidence type="ECO:0000313" key="7">
    <source>
        <dbReference type="EMBL" id="RHW17296.1"/>
    </source>
</evidence>
<keyword evidence="4 5" id="KW-0472">Membrane</keyword>
<dbReference type="InterPro" id="IPR035952">
    <property type="entry name" value="Rhomboid-like_sf"/>
</dbReference>
<gene>
    <name evidence="7" type="ORF">D1610_12215</name>
</gene>
<evidence type="ECO:0000256" key="2">
    <source>
        <dbReference type="ARBA" id="ARBA00022692"/>
    </source>
</evidence>
<organism evidence="7 8">
    <name type="scientific">Sphingomonas gilva</name>
    <dbReference type="NCBI Taxonomy" id="2305907"/>
    <lineage>
        <taxon>Bacteria</taxon>
        <taxon>Pseudomonadati</taxon>
        <taxon>Pseudomonadota</taxon>
        <taxon>Alphaproteobacteria</taxon>
        <taxon>Sphingomonadales</taxon>
        <taxon>Sphingomonadaceae</taxon>
        <taxon>Sphingomonas</taxon>
    </lineage>
</organism>
<name>A0A396RNG6_9SPHN</name>
<feature type="transmembrane region" description="Helical" evidence="5">
    <location>
        <begin position="122"/>
        <end position="145"/>
    </location>
</feature>
<feature type="transmembrane region" description="Helical" evidence="5">
    <location>
        <begin position="63"/>
        <end position="84"/>
    </location>
</feature>
<feature type="transmembrane region" description="Helical" evidence="5">
    <location>
        <begin position="157"/>
        <end position="177"/>
    </location>
</feature>
<keyword evidence="7" id="KW-0645">Protease</keyword>
<dbReference type="GO" id="GO:0004252">
    <property type="term" value="F:serine-type endopeptidase activity"/>
    <property type="evidence" value="ECO:0007669"/>
    <property type="project" value="InterPro"/>
</dbReference>
<evidence type="ECO:0000256" key="1">
    <source>
        <dbReference type="ARBA" id="ARBA00004141"/>
    </source>
</evidence>
<evidence type="ECO:0000313" key="8">
    <source>
        <dbReference type="Proteomes" id="UP000266693"/>
    </source>
</evidence>
<dbReference type="AlphaFoldDB" id="A0A396RNG6"/>
<dbReference type="InterPro" id="IPR022764">
    <property type="entry name" value="Peptidase_S54_rhomboid_dom"/>
</dbReference>
<keyword evidence="3 5" id="KW-1133">Transmembrane helix</keyword>
<dbReference type="Pfam" id="PF01694">
    <property type="entry name" value="Rhomboid"/>
    <property type="match status" value="1"/>
</dbReference>
<dbReference type="Gene3D" id="1.20.1540.10">
    <property type="entry name" value="Rhomboid-like"/>
    <property type="match status" value="1"/>
</dbReference>
<dbReference type="OrthoDB" id="9813074at2"/>
<comment type="subcellular location">
    <subcellularLocation>
        <location evidence="1">Membrane</location>
        <topology evidence="1">Multi-pass membrane protein</topology>
    </subcellularLocation>
</comment>
<dbReference type="PANTHER" id="PTHR43066">
    <property type="entry name" value="RHOMBOID-RELATED PROTEIN"/>
    <property type="match status" value="1"/>
</dbReference>
<reference evidence="7 8" key="1">
    <citation type="submission" date="2018-08" db="EMBL/GenBank/DDBJ databases">
        <title>The multiple taxonomic identification of Sphingomonas gilva.</title>
        <authorList>
            <person name="Zhu D."/>
            <person name="Zheng S."/>
        </authorList>
    </citation>
    <scope>NUCLEOTIDE SEQUENCE [LARGE SCALE GENOMIC DNA]</scope>
    <source>
        <strain evidence="7 8">ZDH117</strain>
    </source>
</reference>
<evidence type="ECO:0000259" key="6">
    <source>
        <dbReference type="Pfam" id="PF01694"/>
    </source>
</evidence>
<evidence type="ECO:0000256" key="4">
    <source>
        <dbReference type="ARBA" id="ARBA00023136"/>
    </source>
</evidence>
<evidence type="ECO:0000256" key="5">
    <source>
        <dbReference type="SAM" id="Phobius"/>
    </source>
</evidence>
<feature type="transmembrane region" description="Helical" evidence="5">
    <location>
        <begin position="183"/>
        <end position="205"/>
    </location>
</feature>
<comment type="caution">
    <text evidence="7">The sequence shown here is derived from an EMBL/GenBank/DDBJ whole genome shotgun (WGS) entry which is preliminary data.</text>
</comment>
<evidence type="ECO:0000256" key="3">
    <source>
        <dbReference type="ARBA" id="ARBA00022989"/>
    </source>
</evidence>
<keyword evidence="7" id="KW-0378">Hydrolase</keyword>
<dbReference type="PANTHER" id="PTHR43066:SF11">
    <property type="entry name" value="PEPTIDASE S54 RHOMBOID DOMAIN-CONTAINING PROTEIN"/>
    <property type="match status" value="1"/>
</dbReference>
<feature type="domain" description="Peptidase S54 rhomboid" evidence="6">
    <location>
        <begin position="64"/>
        <end position="205"/>
    </location>
</feature>
<sequence length="212" mass="22406">MNGIHLPRGRFTDALIAFSVFVFLFALFALGLQEAANRFGFIPLEFSSGAWVQSPVRALLTPLASQFLPTGIIVLVFNGLFLLLAGRFVEKAIGPAGLGAVFVAGVYGGALARLLLTPGSPIASAGSTPALFAVVGAYLMLYGVPRGIPIAQRQRRIVQIAALAGIWVAIQLLFMLAASSLEFSVSVIEPLGGLIAGVALARPLVRWRYRNA</sequence>
<protein>
    <submittedName>
        <fullName evidence="7">Rhomboid family intramembrane serine protease</fullName>
    </submittedName>
</protein>
<accession>A0A396RNG6</accession>
<feature type="transmembrane region" description="Helical" evidence="5">
    <location>
        <begin position="12"/>
        <end position="32"/>
    </location>
</feature>
<proteinExistence type="predicted"/>
<dbReference type="GO" id="GO:0006508">
    <property type="term" value="P:proteolysis"/>
    <property type="evidence" value="ECO:0007669"/>
    <property type="project" value="UniProtKB-KW"/>
</dbReference>
<dbReference type="GO" id="GO:0016020">
    <property type="term" value="C:membrane"/>
    <property type="evidence" value="ECO:0007669"/>
    <property type="project" value="UniProtKB-SubCell"/>
</dbReference>
<dbReference type="Proteomes" id="UP000266693">
    <property type="component" value="Unassembled WGS sequence"/>
</dbReference>
<feature type="transmembrane region" description="Helical" evidence="5">
    <location>
        <begin position="96"/>
        <end position="116"/>
    </location>
</feature>
<keyword evidence="2 5" id="KW-0812">Transmembrane</keyword>
<dbReference type="SUPFAM" id="SSF144091">
    <property type="entry name" value="Rhomboid-like"/>
    <property type="match status" value="1"/>
</dbReference>
<keyword evidence="8" id="KW-1185">Reference proteome</keyword>
<dbReference type="EMBL" id="QWLV01000005">
    <property type="protein sequence ID" value="RHW17296.1"/>
    <property type="molecule type" value="Genomic_DNA"/>
</dbReference>